<keyword evidence="1" id="KW-0521">NADP</keyword>
<dbReference type="CDD" id="cd05289">
    <property type="entry name" value="MDR_like_2"/>
    <property type="match status" value="1"/>
</dbReference>
<dbReference type="InterPro" id="IPR036291">
    <property type="entry name" value="NAD(P)-bd_dom_sf"/>
</dbReference>
<evidence type="ECO:0000259" key="2">
    <source>
        <dbReference type="SMART" id="SM00829"/>
    </source>
</evidence>
<sequence>MPGPPEAVADDMTYAIQYTEFGGPEVLTLVEIPTPVPGEGEVLVHVEAVGVNPLEGKQRSALRPTGPITTPRRPGADAAGVVAAIGTGVEGLRVGEPVVVFTSRGTYASDVIAPASHVQPRPPAVSAEQGAALGIPIGTAYQTLRSLAVGAGDTLLIHGGSGAVGQAMIQFARMQGATVVATCSPRRFERVESIGATPVAYGPGVEDRIRAAAPQGVTVAVDIAGTDEALESSLALVSDHQRIATLVMGFKAAGLGIRAFSGGSPVPLTAQESAWRAEGIPVALALLATGGFTVEVGPSFPLADAADAHRAVEAGVDGKVILIP</sequence>
<evidence type="ECO:0000256" key="1">
    <source>
        <dbReference type="ARBA" id="ARBA00022857"/>
    </source>
</evidence>
<feature type="domain" description="Enoyl reductase (ER)" evidence="2">
    <location>
        <begin position="22"/>
        <end position="322"/>
    </location>
</feature>
<dbReference type="SUPFAM" id="SSF50129">
    <property type="entry name" value="GroES-like"/>
    <property type="match status" value="1"/>
</dbReference>
<dbReference type="Gene3D" id="3.40.50.720">
    <property type="entry name" value="NAD(P)-binding Rossmann-like Domain"/>
    <property type="match status" value="1"/>
</dbReference>
<comment type="caution">
    <text evidence="3">The sequence shown here is derived from an EMBL/GenBank/DDBJ whole genome shotgun (WGS) entry which is preliminary data.</text>
</comment>
<dbReference type="Gene3D" id="3.90.180.10">
    <property type="entry name" value="Medium-chain alcohol dehydrogenases, catalytic domain"/>
    <property type="match status" value="1"/>
</dbReference>
<dbReference type="Pfam" id="PF00107">
    <property type="entry name" value="ADH_zinc_N"/>
    <property type="match status" value="1"/>
</dbReference>
<accession>A0ABT7N1Q9</accession>
<dbReference type="PANTHER" id="PTHR44154:SF1">
    <property type="entry name" value="QUINONE OXIDOREDUCTASE"/>
    <property type="match status" value="1"/>
</dbReference>
<dbReference type="InterPro" id="IPR020843">
    <property type="entry name" value="ER"/>
</dbReference>
<evidence type="ECO:0000313" key="4">
    <source>
        <dbReference type="Proteomes" id="UP001235064"/>
    </source>
</evidence>
<keyword evidence="4" id="KW-1185">Reference proteome</keyword>
<dbReference type="PANTHER" id="PTHR44154">
    <property type="entry name" value="QUINONE OXIDOREDUCTASE"/>
    <property type="match status" value="1"/>
</dbReference>
<dbReference type="InterPro" id="IPR051603">
    <property type="entry name" value="Zinc-ADH_QOR/CCCR"/>
</dbReference>
<dbReference type="EMBL" id="JASXSZ010000005">
    <property type="protein sequence ID" value="MDL9980652.1"/>
    <property type="molecule type" value="Genomic_DNA"/>
</dbReference>
<dbReference type="SMART" id="SM00829">
    <property type="entry name" value="PKS_ER"/>
    <property type="match status" value="1"/>
</dbReference>
<name>A0ABT7N1Q9_9MICO</name>
<reference evidence="3 4" key="1">
    <citation type="submission" date="2023-06" db="EMBL/GenBank/DDBJ databases">
        <title>Microbacterium sp. nov., isolated from a waste landfill.</title>
        <authorList>
            <person name="Wen W."/>
        </authorList>
    </citation>
    <scope>NUCLEOTIDE SEQUENCE [LARGE SCALE GENOMIC DNA]</scope>
    <source>
        <strain evidence="3 4">ASV49</strain>
    </source>
</reference>
<dbReference type="InterPro" id="IPR011032">
    <property type="entry name" value="GroES-like_sf"/>
</dbReference>
<dbReference type="EC" id="1.-.-.-" evidence="3"/>
<evidence type="ECO:0000313" key="3">
    <source>
        <dbReference type="EMBL" id="MDL9980652.1"/>
    </source>
</evidence>
<organism evidence="3 4">
    <name type="scientific">Microbacterium candidum</name>
    <dbReference type="NCBI Taxonomy" id="3041922"/>
    <lineage>
        <taxon>Bacteria</taxon>
        <taxon>Bacillati</taxon>
        <taxon>Actinomycetota</taxon>
        <taxon>Actinomycetes</taxon>
        <taxon>Micrococcales</taxon>
        <taxon>Microbacteriaceae</taxon>
        <taxon>Microbacterium</taxon>
    </lineage>
</organism>
<gene>
    <name evidence="3" type="ORF">QSV35_15025</name>
</gene>
<dbReference type="RefSeq" id="WP_286289620.1">
    <property type="nucleotide sequence ID" value="NZ_JASXSZ010000005.1"/>
</dbReference>
<dbReference type="GO" id="GO:0016491">
    <property type="term" value="F:oxidoreductase activity"/>
    <property type="evidence" value="ECO:0007669"/>
    <property type="project" value="UniProtKB-KW"/>
</dbReference>
<protein>
    <submittedName>
        <fullName evidence="3">NADP-dependent oxidoreductase</fullName>
        <ecNumber evidence="3">1.-.-.-</ecNumber>
    </submittedName>
</protein>
<dbReference type="InterPro" id="IPR013149">
    <property type="entry name" value="ADH-like_C"/>
</dbReference>
<dbReference type="SUPFAM" id="SSF51735">
    <property type="entry name" value="NAD(P)-binding Rossmann-fold domains"/>
    <property type="match status" value="1"/>
</dbReference>
<dbReference type="Pfam" id="PF08240">
    <property type="entry name" value="ADH_N"/>
    <property type="match status" value="1"/>
</dbReference>
<proteinExistence type="predicted"/>
<dbReference type="Proteomes" id="UP001235064">
    <property type="component" value="Unassembled WGS sequence"/>
</dbReference>
<dbReference type="InterPro" id="IPR013154">
    <property type="entry name" value="ADH-like_N"/>
</dbReference>
<keyword evidence="3" id="KW-0560">Oxidoreductase</keyword>